<dbReference type="InParanoid" id="A0A3N4K9Q6"/>
<keyword evidence="2" id="KW-1185">Reference proteome</keyword>
<proteinExistence type="predicted"/>
<name>A0A3N4K9Q6_9PEZI</name>
<dbReference type="EMBL" id="ML119189">
    <property type="protein sequence ID" value="RPB07250.1"/>
    <property type="molecule type" value="Genomic_DNA"/>
</dbReference>
<evidence type="ECO:0000313" key="2">
    <source>
        <dbReference type="Proteomes" id="UP000277580"/>
    </source>
</evidence>
<dbReference type="OrthoDB" id="5305418at2759"/>
<dbReference type="AlphaFoldDB" id="A0A3N4K9Q6"/>
<gene>
    <name evidence="1" type="ORF">P167DRAFT_609574</name>
</gene>
<evidence type="ECO:0000313" key="1">
    <source>
        <dbReference type="EMBL" id="RPB07250.1"/>
    </source>
</evidence>
<dbReference type="Pfam" id="PF17233">
    <property type="entry name" value="DUF5308"/>
    <property type="match status" value="2"/>
</dbReference>
<dbReference type="InterPro" id="IPR035186">
    <property type="entry name" value="DUF5308"/>
</dbReference>
<organism evidence="1 2">
    <name type="scientific">Morchella conica CCBAS932</name>
    <dbReference type="NCBI Taxonomy" id="1392247"/>
    <lineage>
        <taxon>Eukaryota</taxon>
        <taxon>Fungi</taxon>
        <taxon>Dikarya</taxon>
        <taxon>Ascomycota</taxon>
        <taxon>Pezizomycotina</taxon>
        <taxon>Pezizomycetes</taxon>
        <taxon>Pezizales</taxon>
        <taxon>Morchellaceae</taxon>
        <taxon>Morchella</taxon>
    </lineage>
</organism>
<dbReference type="Proteomes" id="UP000277580">
    <property type="component" value="Unassembled WGS sequence"/>
</dbReference>
<protein>
    <submittedName>
        <fullName evidence="1">Uncharacterized protein</fullName>
    </submittedName>
</protein>
<accession>A0A3N4K9Q6</accession>
<reference evidence="1 2" key="1">
    <citation type="journal article" date="2018" name="Nat. Ecol. Evol.">
        <title>Pezizomycetes genomes reveal the molecular basis of ectomycorrhizal truffle lifestyle.</title>
        <authorList>
            <person name="Murat C."/>
            <person name="Payen T."/>
            <person name="Noel B."/>
            <person name="Kuo A."/>
            <person name="Morin E."/>
            <person name="Chen J."/>
            <person name="Kohler A."/>
            <person name="Krizsan K."/>
            <person name="Balestrini R."/>
            <person name="Da Silva C."/>
            <person name="Montanini B."/>
            <person name="Hainaut M."/>
            <person name="Levati E."/>
            <person name="Barry K.W."/>
            <person name="Belfiori B."/>
            <person name="Cichocki N."/>
            <person name="Clum A."/>
            <person name="Dockter R.B."/>
            <person name="Fauchery L."/>
            <person name="Guy J."/>
            <person name="Iotti M."/>
            <person name="Le Tacon F."/>
            <person name="Lindquist E.A."/>
            <person name="Lipzen A."/>
            <person name="Malagnac F."/>
            <person name="Mello A."/>
            <person name="Molinier V."/>
            <person name="Miyauchi S."/>
            <person name="Poulain J."/>
            <person name="Riccioni C."/>
            <person name="Rubini A."/>
            <person name="Sitrit Y."/>
            <person name="Splivallo R."/>
            <person name="Traeger S."/>
            <person name="Wang M."/>
            <person name="Zifcakova L."/>
            <person name="Wipf D."/>
            <person name="Zambonelli A."/>
            <person name="Paolocci F."/>
            <person name="Nowrousian M."/>
            <person name="Ottonello S."/>
            <person name="Baldrian P."/>
            <person name="Spatafora J.W."/>
            <person name="Henrissat B."/>
            <person name="Nagy L.G."/>
            <person name="Aury J.M."/>
            <person name="Wincker P."/>
            <person name="Grigoriev I.V."/>
            <person name="Bonfante P."/>
            <person name="Martin F.M."/>
        </authorList>
    </citation>
    <scope>NUCLEOTIDE SEQUENCE [LARGE SCALE GENOMIC DNA]</scope>
    <source>
        <strain evidence="1 2">CCBAS932</strain>
    </source>
</reference>
<sequence length="134" mass="13732">MAAEPPSPSASLTSHFTALSGPLTTHLTDANAIPILSTHPSPNSPALSSLSSAFVQAHDTACRMGLGTPLRVTIATATGAAVIQTATVEAGKEREMLVGTVVARADRLAEARLASWGVEEVARRFQKTVAGDAA</sequence>